<keyword evidence="1" id="KW-0812">Transmembrane</keyword>
<gene>
    <name evidence="2" type="ORF">Ataiwa_08310</name>
</gene>
<evidence type="ECO:0000256" key="1">
    <source>
        <dbReference type="SAM" id="Phobius"/>
    </source>
</evidence>
<keyword evidence="1" id="KW-1133">Transmembrane helix</keyword>
<keyword evidence="3" id="KW-1185">Reference proteome</keyword>
<name>A0ABQ6PXA1_9BACT</name>
<dbReference type="EMBL" id="BTPE01000002">
    <property type="protein sequence ID" value="GMQ32559.1"/>
    <property type="molecule type" value="Genomic_DNA"/>
</dbReference>
<accession>A0ABQ6PXA1</accession>
<keyword evidence="1" id="KW-0472">Membrane</keyword>
<feature type="transmembrane region" description="Helical" evidence="1">
    <location>
        <begin position="12"/>
        <end position="31"/>
    </location>
</feature>
<comment type="caution">
    <text evidence="2">The sequence shown here is derived from an EMBL/GenBank/DDBJ whole genome shotgun (WGS) entry which is preliminary data.</text>
</comment>
<evidence type="ECO:0000313" key="3">
    <source>
        <dbReference type="Proteomes" id="UP001307705"/>
    </source>
</evidence>
<reference evidence="2 3" key="1">
    <citation type="submission" date="2023-08" db="EMBL/GenBank/DDBJ databases">
        <title>Draft genome sequence of Algoriphagus taiwanensis.</title>
        <authorList>
            <person name="Takatani N."/>
            <person name="Hosokawa M."/>
            <person name="Sawabe T."/>
        </authorList>
    </citation>
    <scope>NUCLEOTIDE SEQUENCE [LARGE SCALE GENOMIC DNA]</scope>
    <source>
        <strain evidence="2 3">JCM 19755</strain>
    </source>
</reference>
<evidence type="ECO:0000313" key="2">
    <source>
        <dbReference type="EMBL" id="GMQ32559.1"/>
    </source>
</evidence>
<dbReference type="Proteomes" id="UP001307705">
    <property type="component" value="Unassembled WGS sequence"/>
</dbReference>
<sequence length="137" mass="16140">MRIQFSLILPRELNLMVSFLSTFFLLLRWVLVFQNPLGDVLAIDSQVFSNQENHLHQQQLYLQENAQLHNLFGFCENYGEEKEESEEEGPIENFQGLYIHFQIVKLSGRSNDFTEERPGKGSLHLYDFYHSWKIALS</sequence>
<proteinExistence type="predicted"/>
<organism evidence="2 3">
    <name type="scientific">Algoriphagus taiwanensis</name>
    <dbReference type="NCBI Taxonomy" id="1445656"/>
    <lineage>
        <taxon>Bacteria</taxon>
        <taxon>Pseudomonadati</taxon>
        <taxon>Bacteroidota</taxon>
        <taxon>Cytophagia</taxon>
        <taxon>Cytophagales</taxon>
        <taxon>Cyclobacteriaceae</taxon>
        <taxon>Algoriphagus</taxon>
    </lineage>
</organism>
<protein>
    <submittedName>
        <fullName evidence="2">Uncharacterized protein</fullName>
    </submittedName>
</protein>